<proteinExistence type="inferred from homology"/>
<dbReference type="InterPro" id="IPR018163">
    <property type="entry name" value="Thr/Ala-tRNA-synth_IIc_edit"/>
</dbReference>
<evidence type="ECO:0000256" key="10">
    <source>
        <dbReference type="ARBA" id="ARBA00022917"/>
    </source>
</evidence>
<evidence type="ECO:0000256" key="2">
    <source>
        <dbReference type="ARBA" id="ARBA00022490"/>
    </source>
</evidence>
<dbReference type="FunFam" id="3.40.50.800:FF:000001">
    <property type="entry name" value="Threonine--tRNA ligase"/>
    <property type="match status" value="1"/>
</dbReference>
<dbReference type="CDD" id="cd00771">
    <property type="entry name" value="ThrRS_core"/>
    <property type="match status" value="1"/>
</dbReference>
<gene>
    <name evidence="13" type="primary">thrS</name>
    <name evidence="15" type="ORF">A3B14_02165</name>
</gene>
<dbReference type="GO" id="GO:0006435">
    <property type="term" value="P:threonyl-tRNA aminoacylation"/>
    <property type="evidence" value="ECO:0007669"/>
    <property type="project" value="UniProtKB-UniRule"/>
</dbReference>
<dbReference type="HAMAP" id="MF_00184">
    <property type="entry name" value="Thr_tRNA_synth"/>
    <property type="match status" value="1"/>
</dbReference>
<evidence type="ECO:0000256" key="12">
    <source>
        <dbReference type="ARBA" id="ARBA00049515"/>
    </source>
</evidence>
<dbReference type="GO" id="GO:0046872">
    <property type="term" value="F:metal ion binding"/>
    <property type="evidence" value="ECO:0007669"/>
    <property type="project" value="UniProtKB-KW"/>
</dbReference>
<dbReference type="Pfam" id="PF07973">
    <property type="entry name" value="tRNA_SAD"/>
    <property type="match status" value="1"/>
</dbReference>
<dbReference type="InterPro" id="IPR047246">
    <property type="entry name" value="ThrRS_anticodon"/>
</dbReference>
<dbReference type="SUPFAM" id="SSF55186">
    <property type="entry name" value="ThrRS/AlaRS common domain"/>
    <property type="match status" value="1"/>
</dbReference>
<dbReference type="InterPro" id="IPR004154">
    <property type="entry name" value="Anticodon-bd"/>
</dbReference>
<evidence type="ECO:0000256" key="7">
    <source>
        <dbReference type="ARBA" id="ARBA00022833"/>
    </source>
</evidence>
<evidence type="ECO:0000256" key="9">
    <source>
        <dbReference type="ARBA" id="ARBA00022884"/>
    </source>
</evidence>
<evidence type="ECO:0000313" key="15">
    <source>
        <dbReference type="EMBL" id="OHB04193.1"/>
    </source>
</evidence>
<dbReference type="GO" id="GO:0004829">
    <property type="term" value="F:threonine-tRNA ligase activity"/>
    <property type="evidence" value="ECO:0007669"/>
    <property type="project" value="UniProtKB-UniRule"/>
</dbReference>
<dbReference type="InterPro" id="IPR036621">
    <property type="entry name" value="Anticodon-bd_dom_sf"/>
</dbReference>
<evidence type="ECO:0000256" key="5">
    <source>
        <dbReference type="ARBA" id="ARBA00022723"/>
    </source>
</evidence>
<comment type="similarity">
    <text evidence="1 13">Belongs to the class-II aminoacyl-tRNA synthetase family.</text>
</comment>
<evidence type="ECO:0000256" key="11">
    <source>
        <dbReference type="ARBA" id="ARBA00023146"/>
    </source>
</evidence>
<dbReference type="FunFam" id="3.30.930.10:FF:000002">
    <property type="entry name" value="Threonine--tRNA ligase"/>
    <property type="match status" value="1"/>
</dbReference>
<dbReference type="InterPro" id="IPR012947">
    <property type="entry name" value="tRNA_SAD"/>
</dbReference>
<dbReference type="Gene3D" id="3.30.930.10">
    <property type="entry name" value="Bira Bifunctional Protein, Domain 2"/>
    <property type="match status" value="1"/>
</dbReference>
<dbReference type="GO" id="GO:0005737">
    <property type="term" value="C:cytoplasm"/>
    <property type="evidence" value="ECO:0007669"/>
    <property type="project" value="UniProtKB-SubCell"/>
</dbReference>
<dbReference type="Pfam" id="PF00587">
    <property type="entry name" value="tRNA-synt_2b"/>
    <property type="match status" value="1"/>
</dbReference>
<comment type="subunit">
    <text evidence="13">Homodimer.</text>
</comment>
<comment type="catalytic activity">
    <reaction evidence="12 13">
        <text>tRNA(Thr) + L-threonine + ATP = L-threonyl-tRNA(Thr) + AMP + diphosphate + H(+)</text>
        <dbReference type="Rhea" id="RHEA:24624"/>
        <dbReference type="Rhea" id="RHEA-COMP:9670"/>
        <dbReference type="Rhea" id="RHEA-COMP:9704"/>
        <dbReference type="ChEBI" id="CHEBI:15378"/>
        <dbReference type="ChEBI" id="CHEBI:30616"/>
        <dbReference type="ChEBI" id="CHEBI:33019"/>
        <dbReference type="ChEBI" id="CHEBI:57926"/>
        <dbReference type="ChEBI" id="CHEBI:78442"/>
        <dbReference type="ChEBI" id="CHEBI:78534"/>
        <dbReference type="ChEBI" id="CHEBI:456215"/>
        <dbReference type="EC" id="6.1.1.3"/>
    </reaction>
</comment>
<dbReference type="GO" id="GO:0005524">
    <property type="term" value="F:ATP binding"/>
    <property type="evidence" value="ECO:0007669"/>
    <property type="project" value="UniProtKB-UniRule"/>
</dbReference>
<dbReference type="InterPro" id="IPR006195">
    <property type="entry name" value="aa-tRNA-synth_II"/>
</dbReference>
<feature type="binding site" evidence="13">
    <location>
        <position position="327"/>
    </location>
    <ligand>
        <name>Zn(2+)</name>
        <dbReference type="ChEBI" id="CHEBI:29105"/>
        <note>catalytic</note>
    </ligand>
</feature>
<dbReference type="InterPro" id="IPR002314">
    <property type="entry name" value="aa-tRNA-synt_IIb"/>
</dbReference>
<name>A0A1G2U3W3_9BACT</name>
<evidence type="ECO:0000256" key="4">
    <source>
        <dbReference type="ARBA" id="ARBA00022598"/>
    </source>
</evidence>
<dbReference type="FunFam" id="3.30.980.10:FF:000005">
    <property type="entry name" value="Threonyl-tRNA synthetase, mitochondrial"/>
    <property type="match status" value="1"/>
</dbReference>
<dbReference type="EMBL" id="MHWE01000010">
    <property type="protein sequence ID" value="OHB04193.1"/>
    <property type="molecule type" value="Genomic_DNA"/>
</dbReference>
<dbReference type="CDD" id="cd00860">
    <property type="entry name" value="ThrRS_anticodon"/>
    <property type="match status" value="1"/>
</dbReference>
<feature type="binding site" evidence="13">
    <location>
        <position position="458"/>
    </location>
    <ligand>
        <name>Zn(2+)</name>
        <dbReference type="ChEBI" id="CHEBI:29105"/>
        <note>catalytic</note>
    </ligand>
</feature>
<accession>A0A1G2U3W3</accession>
<dbReference type="Gene3D" id="3.30.54.20">
    <property type="match status" value="1"/>
</dbReference>
<dbReference type="Pfam" id="PF03129">
    <property type="entry name" value="HGTP_anticodon"/>
    <property type="match status" value="1"/>
</dbReference>
<dbReference type="Gene3D" id="3.40.50.800">
    <property type="entry name" value="Anticodon-binding domain"/>
    <property type="match status" value="1"/>
</dbReference>
<evidence type="ECO:0000256" key="8">
    <source>
        <dbReference type="ARBA" id="ARBA00022840"/>
    </source>
</evidence>
<keyword evidence="5 13" id="KW-0479">Metal-binding</keyword>
<dbReference type="PANTHER" id="PTHR11451">
    <property type="entry name" value="THREONINE-TRNA LIGASE"/>
    <property type="match status" value="1"/>
</dbReference>
<evidence type="ECO:0000259" key="14">
    <source>
        <dbReference type="PROSITE" id="PS50862"/>
    </source>
</evidence>
<keyword evidence="8 13" id="KW-0067">ATP-binding</keyword>
<evidence type="ECO:0000313" key="16">
    <source>
        <dbReference type="Proteomes" id="UP000176800"/>
    </source>
</evidence>
<reference evidence="15 16" key="1">
    <citation type="journal article" date="2016" name="Nat. Commun.">
        <title>Thousands of microbial genomes shed light on interconnected biogeochemical processes in an aquifer system.</title>
        <authorList>
            <person name="Anantharaman K."/>
            <person name="Brown C.T."/>
            <person name="Hug L.A."/>
            <person name="Sharon I."/>
            <person name="Castelle C.J."/>
            <person name="Probst A.J."/>
            <person name="Thomas B.C."/>
            <person name="Singh A."/>
            <person name="Wilkins M.J."/>
            <person name="Karaoz U."/>
            <person name="Brodie E.L."/>
            <person name="Williams K.H."/>
            <person name="Hubbard S.S."/>
            <person name="Banfield J.F."/>
        </authorList>
    </citation>
    <scope>NUCLEOTIDE SEQUENCE [LARGE SCALE GENOMIC DNA]</scope>
</reference>
<keyword evidence="9 13" id="KW-0694">RNA-binding</keyword>
<dbReference type="AlphaFoldDB" id="A0A1G2U3W3"/>
<keyword evidence="2 13" id="KW-0963">Cytoplasm</keyword>
<dbReference type="SUPFAM" id="SSF52954">
    <property type="entry name" value="Class II aaRS ABD-related"/>
    <property type="match status" value="1"/>
</dbReference>
<dbReference type="NCBIfam" id="TIGR00418">
    <property type="entry name" value="thrS"/>
    <property type="match status" value="1"/>
</dbReference>
<evidence type="ECO:0000256" key="13">
    <source>
        <dbReference type="HAMAP-Rule" id="MF_00184"/>
    </source>
</evidence>
<keyword evidence="11 13" id="KW-0030">Aminoacyl-tRNA synthetase</keyword>
<dbReference type="InterPro" id="IPR033728">
    <property type="entry name" value="ThrRS_core"/>
</dbReference>
<dbReference type="Gene3D" id="3.30.980.10">
    <property type="entry name" value="Threonyl-trna Synthetase, Chain A, domain 2"/>
    <property type="match status" value="1"/>
</dbReference>
<comment type="cofactor">
    <cofactor evidence="13">
        <name>Zn(2+)</name>
        <dbReference type="ChEBI" id="CHEBI:29105"/>
    </cofactor>
    <text evidence="13">Binds 1 zinc ion per subunit.</text>
</comment>
<keyword evidence="3 13" id="KW-0820">tRNA-binding</keyword>
<feature type="domain" description="Aminoacyl-transfer RNA synthetases class-II family profile" evidence="14">
    <location>
        <begin position="209"/>
        <end position="481"/>
    </location>
</feature>
<dbReference type="SMART" id="SM00863">
    <property type="entry name" value="tRNA_SAD"/>
    <property type="match status" value="1"/>
</dbReference>
<protein>
    <recommendedName>
        <fullName evidence="13">Threonine--tRNA ligase</fullName>
        <ecNumber evidence="13">6.1.1.3</ecNumber>
    </recommendedName>
    <alternativeName>
        <fullName evidence="13">Threonyl-tRNA synthetase</fullName>
        <shortName evidence="13">ThrRS</shortName>
    </alternativeName>
</protein>
<dbReference type="InterPro" id="IPR045864">
    <property type="entry name" value="aa-tRNA-synth_II/BPL/LPL"/>
</dbReference>
<keyword evidence="7 13" id="KW-0862">Zinc</keyword>
<dbReference type="InterPro" id="IPR002320">
    <property type="entry name" value="Thr-tRNA-ligase_IIa"/>
</dbReference>
<organism evidence="15 16">
    <name type="scientific">Candidatus Zambryskibacteria bacterium RIFCSPLOWO2_01_FULL_45_21</name>
    <dbReference type="NCBI Taxonomy" id="1802761"/>
    <lineage>
        <taxon>Bacteria</taxon>
        <taxon>Candidatus Zambryskiibacteriota</taxon>
    </lineage>
</organism>
<feature type="binding site" evidence="13">
    <location>
        <position position="276"/>
    </location>
    <ligand>
        <name>Zn(2+)</name>
        <dbReference type="ChEBI" id="CHEBI:29105"/>
        <note>catalytic</note>
    </ligand>
</feature>
<dbReference type="GO" id="GO:0000049">
    <property type="term" value="F:tRNA binding"/>
    <property type="evidence" value="ECO:0007669"/>
    <property type="project" value="UniProtKB-KW"/>
</dbReference>
<comment type="caution">
    <text evidence="15">The sequence shown here is derived from an EMBL/GenBank/DDBJ whole genome shotgun (WGS) entry which is preliminary data.</text>
</comment>
<dbReference type="PANTHER" id="PTHR11451:SF44">
    <property type="entry name" value="THREONINE--TRNA LIGASE, CHLOROPLASTIC_MITOCHONDRIAL 2"/>
    <property type="match status" value="1"/>
</dbReference>
<comment type="caution">
    <text evidence="13">Lacks conserved residue(s) required for the propagation of feature annotation.</text>
</comment>
<evidence type="ECO:0000256" key="3">
    <source>
        <dbReference type="ARBA" id="ARBA00022555"/>
    </source>
</evidence>
<keyword evidence="6 13" id="KW-0547">Nucleotide-binding</keyword>
<evidence type="ECO:0000256" key="6">
    <source>
        <dbReference type="ARBA" id="ARBA00022741"/>
    </source>
</evidence>
<dbReference type="PRINTS" id="PR01047">
    <property type="entry name" value="TRNASYNTHTHR"/>
</dbReference>
<dbReference type="Proteomes" id="UP000176800">
    <property type="component" value="Unassembled WGS sequence"/>
</dbReference>
<evidence type="ECO:0000256" key="1">
    <source>
        <dbReference type="ARBA" id="ARBA00008226"/>
    </source>
</evidence>
<keyword evidence="10 13" id="KW-0648">Protein biosynthesis</keyword>
<comment type="subcellular location">
    <subcellularLocation>
        <location evidence="13">Cytoplasm</location>
    </subcellularLocation>
</comment>
<dbReference type="EC" id="6.1.1.3" evidence="13"/>
<dbReference type="SUPFAM" id="SSF55681">
    <property type="entry name" value="Class II aaRS and biotin synthetases"/>
    <property type="match status" value="1"/>
</dbReference>
<sequence>MTKDEDIGVLRHSLSHLLAAAVLEVYPNALPTLGPAIENGFYYDFDFKDRKITDSELPVIEKKMRDILKTWDKFEGRETTQEEALILYKDNPYKKELINEIAGKGEKITLYTSGKFTDLCRGGHIKSAKNIKPDSFKLDKIAGAYWRGDEKNQMLTRIYGLAFNDKKELEDYIKQQEEAEKRDHRKLGKELKIFTFDDDVGPGLPLWLPNGAVIIEELEKLASETEFKAGYKRVRTPHIAKESMYIKSGHLPYYQESMYPPMECEGGRYYLRAMNCPHHHKIFASESRSYRDLPLRLAEYGTVYRNEKSGELFGLMRVRFLQMNDAHMYCTEEQFPSEFRAVNDMYINYFQIFGIKKYLMRFSTHDPKHLGQKYVDEPELWKKTEDMVRKTLIESKIPFVEVPNEAAFYGPKIDVQVWSAIGREFTLATNQVDFAQPRRFGLVYTDKDGKDKTPVCIHRAPLGTHERFIGFLIEHYAGAFPIWLSPVQVKVLSVGEKHREYVQMVVKSLMAENIRAELDNSDESVGKKVRGVKMQKIPYWIVIGDKEIENKNVSVESRDKGNIGSLKLEDFVSQIKEEINNRK</sequence>
<keyword evidence="4 13" id="KW-0436">Ligase</keyword>
<dbReference type="PROSITE" id="PS50862">
    <property type="entry name" value="AA_TRNA_LIGASE_II"/>
    <property type="match status" value="1"/>
</dbReference>